<organism evidence="1 2">
    <name type="scientific">Escherichia coli</name>
    <dbReference type="NCBI Taxonomy" id="562"/>
    <lineage>
        <taxon>Bacteria</taxon>
        <taxon>Pseudomonadati</taxon>
        <taxon>Pseudomonadota</taxon>
        <taxon>Gammaproteobacteria</taxon>
        <taxon>Enterobacterales</taxon>
        <taxon>Enterobacteriaceae</taxon>
        <taxon>Escherichia</taxon>
    </lineage>
</organism>
<gene>
    <name evidence="1" type="ORF">BTQ06_16970</name>
</gene>
<dbReference type="EMBL" id="MRVZ01000057">
    <property type="protein sequence ID" value="PAU21487.1"/>
    <property type="molecule type" value="Genomic_DNA"/>
</dbReference>
<evidence type="ECO:0000313" key="1">
    <source>
        <dbReference type="EMBL" id="PAU21487.1"/>
    </source>
</evidence>
<comment type="caution">
    <text evidence="1">The sequence shown here is derived from an EMBL/GenBank/DDBJ whole genome shotgun (WGS) entry which is preliminary data.</text>
</comment>
<dbReference type="Proteomes" id="UP000218543">
    <property type="component" value="Unassembled WGS sequence"/>
</dbReference>
<dbReference type="RefSeq" id="WP_047635309.1">
    <property type="nucleotide sequence ID" value="NZ_BFXJ01000025.1"/>
</dbReference>
<accession>A0A2A2C9G8</accession>
<name>A0A2A2C9G8_ECOLX</name>
<evidence type="ECO:0000313" key="2">
    <source>
        <dbReference type="Proteomes" id="UP000218543"/>
    </source>
</evidence>
<proteinExistence type="predicted"/>
<reference evidence="1 2" key="1">
    <citation type="submission" date="2016-12" db="EMBL/GenBank/DDBJ databases">
        <title>Real-Time Genomic Investigation Underlying the Public Health Response to a Shiga Toxin-Producing Escherichia Coli O26:H11 Outbreak in a Nursery.</title>
        <authorList>
            <person name="Ferdous M."/>
            <person name="Moran-Gilad J."/>
            <person name="Rossen J.W."/>
            <person name="Gdalevich M."/>
        </authorList>
    </citation>
    <scope>NUCLEOTIDE SEQUENCE [LARGE SCALE GENOMIC DNA]</scope>
    <source>
        <strain evidence="1 2">STEC 514-2</strain>
    </source>
</reference>
<sequence length="173" mass="19640">MLNKLAKYLLTASSVAPVFFTLAFLSCISKHYKFMFAYLSLCAIILLLCFLIVKHSIKYNSVTSKKLTTASPADKEITNYFLTYLFPLISGPDAFMDIRIASFFAVSLFFYISFSGSYSFNPLLSFWGYKYYEAEDDTGVSFVILSKKPLLKASGNRVNLIKLTDYTYIAIQE</sequence>
<dbReference type="AlphaFoldDB" id="A0A2A2C9G8"/>
<dbReference type="PROSITE" id="PS51257">
    <property type="entry name" value="PROKAR_LIPOPROTEIN"/>
    <property type="match status" value="1"/>
</dbReference>
<protein>
    <submittedName>
        <fullName evidence="1">Uncharacterized protein</fullName>
    </submittedName>
</protein>